<gene>
    <name evidence="1" type="primary">ga21317</name>
    <name evidence="1" type="ORF">PR202_ga21317</name>
</gene>
<dbReference type="Proteomes" id="UP001054889">
    <property type="component" value="Unassembled WGS sequence"/>
</dbReference>
<evidence type="ECO:0000313" key="2">
    <source>
        <dbReference type="Proteomes" id="UP001054889"/>
    </source>
</evidence>
<protein>
    <submittedName>
        <fullName evidence="1">Uncharacterized protein</fullName>
    </submittedName>
</protein>
<dbReference type="Pfam" id="PF03060">
    <property type="entry name" value="NMO"/>
    <property type="match status" value="1"/>
</dbReference>
<dbReference type="InterPro" id="IPR013785">
    <property type="entry name" value="Aldolase_TIM"/>
</dbReference>
<evidence type="ECO:0000313" key="1">
    <source>
        <dbReference type="EMBL" id="GJN03832.1"/>
    </source>
</evidence>
<dbReference type="Gene3D" id="3.20.20.70">
    <property type="entry name" value="Aldolase class I"/>
    <property type="match status" value="1"/>
</dbReference>
<organism evidence="1 2">
    <name type="scientific">Eleusine coracana subsp. coracana</name>
    <dbReference type="NCBI Taxonomy" id="191504"/>
    <lineage>
        <taxon>Eukaryota</taxon>
        <taxon>Viridiplantae</taxon>
        <taxon>Streptophyta</taxon>
        <taxon>Embryophyta</taxon>
        <taxon>Tracheophyta</taxon>
        <taxon>Spermatophyta</taxon>
        <taxon>Magnoliopsida</taxon>
        <taxon>Liliopsida</taxon>
        <taxon>Poales</taxon>
        <taxon>Poaceae</taxon>
        <taxon>PACMAD clade</taxon>
        <taxon>Chloridoideae</taxon>
        <taxon>Cynodonteae</taxon>
        <taxon>Eleusininae</taxon>
        <taxon>Eleusine</taxon>
    </lineage>
</organism>
<accession>A0AAV5D125</accession>
<keyword evidence="2" id="KW-1185">Reference proteome</keyword>
<dbReference type="AlphaFoldDB" id="A0AAV5D125"/>
<reference evidence="1" key="1">
    <citation type="journal article" date="2018" name="DNA Res.">
        <title>Multiple hybrid de novo genome assembly of finger millet, an orphan allotetraploid crop.</title>
        <authorList>
            <person name="Hatakeyama M."/>
            <person name="Aluri S."/>
            <person name="Balachadran M.T."/>
            <person name="Sivarajan S.R."/>
            <person name="Patrignani A."/>
            <person name="Gruter S."/>
            <person name="Poveda L."/>
            <person name="Shimizu-Inatsugi R."/>
            <person name="Baeten J."/>
            <person name="Francoijs K.J."/>
            <person name="Nataraja K.N."/>
            <person name="Reddy Y.A.N."/>
            <person name="Phadnis S."/>
            <person name="Ravikumar R.L."/>
            <person name="Schlapbach R."/>
            <person name="Sreeman S.M."/>
            <person name="Shimizu K.K."/>
        </authorList>
    </citation>
    <scope>NUCLEOTIDE SEQUENCE</scope>
</reference>
<dbReference type="PANTHER" id="PTHR32332">
    <property type="entry name" value="2-NITROPROPANE DIOXYGENASE"/>
    <property type="match status" value="1"/>
</dbReference>
<proteinExistence type="predicted"/>
<sequence length="93" mass="9793">MGPCPGGVAILQAPLGPDSGPELAAAVADAGGIGLVRIPEWPAPDRVRELIWRTRSLMATPFGVAFFQASPQKENMRAAVPVLEEKVAVLQAY</sequence>
<dbReference type="SUPFAM" id="SSF51412">
    <property type="entry name" value="Inosine monophosphate dehydrogenase (IMPDH)"/>
    <property type="match status" value="1"/>
</dbReference>
<dbReference type="PANTHER" id="PTHR32332:SF20">
    <property type="entry name" value="2-NITROPROPANE DIOXYGENASE-LIKE PROTEIN"/>
    <property type="match status" value="1"/>
</dbReference>
<dbReference type="EMBL" id="BQKI01000010">
    <property type="protein sequence ID" value="GJN03832.1"/>
    <property type="molecule type" value="Genomic_DNA"/>
</dbReference>
<name>A0AAV5D125_ELECO</name>
<reference evidence="1" key="2">
    <citation type="submission" date="2021-12" db="EMBL/GenBank/DDBJ databases">
        <title>Resequencing data analysis of finger millet.</title>
        <authorList>
            <person name="Hatakeyama M."/>
            <person name="Aluri S."/>
            <person name="Balachadran M.T."/>
            <person name="Sivarajan S.R."/>
            <person name="Poveda L."/>
            <person name="Shimizu-Inatsugi R."/>
            <person name="Schlapbach R."/>
            <person name="Sreeman S.M."/>
            <person name="Shimizu K.K."/>
        </authorList>
    </citation>
    <scope>NUCLEOTIDE SEQUENCE</scope>
</reference>
<comment type="caution">
    <text evidence="1">The sequence shown here is derived from an EMBL/GenBank/DDBJ whole genome shotgun (WGS) entry which is preliminary data.</text>
</comment>